<feature type="binding site" evidence="9">
    <location>
        <position position="146"/>
    </location>
    <ligand>
        <name>Zn(2+)</name>
        <dbReference type="ChEBI" id="CHEBI:29105"/>
        <note>catalytic</note>
    </ligand>
</feature>
<evidence type="ECO:0000313" key="11">
    <source>
        <dbReference type="EMBL" id="KRG30758.1"/>
    </source>
</evidence>
<dbReference type="GO" id="GO:0008237">
    <property type="term" value="F:metallopeptidase activity"/>
    <property type="evidence" value="ECO:0007669"/>
    <property type="project" value="UniProtKB-KW"/>
</dbReference>
<dbReference type="GO" id="GO:0071555">
    <property type="term" value="P:cell wall organization"/>
    <property type="evidence" value="ECO:0007669"/>
    <property type="project" value="UniProtKB-KW"/>
</dbReference>
<dbReference type="PIRSF" id="PIRSF026671">
    <property type="entry name" value="AA_dipeptidase"/>
    <property type="match status" value="1"/>
</dbReference>
<dbReference type="GO" id="GO:0006508">
    <property type="term" value="P:proteolysis"/>
    <property type="evidence" value="ECO:0007669"/>
    <property type="project" value="UniProtKB-KW"/>
</dbReference>
<keyword evidence="8 10" id="KW-0961">Cell wall biogenesis/degradation</keyword>
<proteinExistence type="inferred from homology"/>
<dbReference type="PANTHER" id="PTHR43126:SF1">
    <property type="entry name" value="D-ALANYL-D-ALANINE DIPEPTIDASE"/>
    <property type="match status" value="1"/>
</dbReference>
<comment type="cofactor">
    <cofactor evidence="9">
        <name>Zn(2+)</name>
        <dbReference type="ChEBI" id="CHEBI:29105"/>
    </cofactor>
    <text evidence="9">Binds 1 zinc ion per subunit.</text>
</comment>
<accession>A0A0Q9ZCI9</accession>
<dbReference type="GO" id="GO:0008270">
    <property type="term" value="F:zinc ion binding"/>
    <property type="evidence" value="ECO:0007669"/>
    <property type="project" value="UniProtKB-UniRule"/>
</dbReference>
<dbReference type="OrthoDB" id="9801430at2"/>
<dbReference type="Proteomes" id="UP000051643">
    <property type="component" value="Unassembled WGS sequence"/>
</dbReference>
<keyword evidence="3 9" id="KW-0479">Metal-binding</keyword>
<sequence length="225" mass="25975">MKSLTYLLLFLISINTGLTQEKNLPKDFVYIKEQIPDIKLDIRYAGSNNFIGKPVNSYQKPVGILSKPATEALEKVQNDLMSQGYCLKIFDAYRPQTAVNHFIEWARNPADTLTKAKFYPEVAKKDLFQLGYIASKSGHSRGSTIDLTIMDAKTGKELDMGSGYDFFGDISHHNTDKITKEQKANRSLLKRIMIKNGFRPYPEEWWHYTLRNEPYPETYFDFPVR</sequence>
<evidence type="ECO:0000256" key="7">
    <source>
        <dbReference type="ARBA" id="ARBA00023049"/>
    </source>
</evidence>
<evidence type="ECO:0000256" key="9">
    <source>
        <dbReference type="HAMAP-Rule" id="MF_01924"/>
    </source>
</evidence>
<feature type="site" description="Transition state stabilizer" evidence="9">
    <location>
        <position position="94"/>
    </location>
</feature>
<feature type="binding site" evidence="9">
    <location>
        <position position="207"/>
    </location>
    <ligand>
        <name>Zn(2+)</name>
        <dbReference type="ChEBI" id="CHEBI:29105"/>
        <note>catalytic</note>
    </ligand>
</feature>
<dbReference type="PANTHER" id="PTHR43126">
    <property type="entry name" value="D-ALANYL-D-ALANINE DIPEPTIDASE"/>
    <property type="match status" value="1"/>
</dbReference>
<evidence type="ECO:0000256" key="8">
    <source>
        <dbReference type="ARBA" id="ARBA00023316"/>
    </source>
</evidence>
<keyword evidence="7 9" id="KW-0482">Metalloprotease</keyword>
<keyword evidence="12" id="KW-1185">Reference proteome</keyword>
<keyword evidence="4 9" id="KW-0378">Hydrolase</keyword>
<dbReference type="EMBL" id="LKTP01000001">
    <property type="protein sequence ID" value="KRG30758.1"/>
    <property type="molecule type" value="Genomic_DNA"/>
</dbReference>
<dbReference type="RefSeq" id="WP_057480581.1">
    <property type="nucleotide sequence ID" value="NZ_BMWR01000002.1"/>
</dbReference>
<evidence type="ECO:0000256" key="5">
    <source>
        <dbReference type="ARBA" id="ARBA00022833"/>
    </source>
</evidence>
<dbReference type="GO" id="GO:0160237">
    <property type="term" value="F:D-Ala-D-Ala dipeptidase activity"/>
    <property type="evidence" value="ECO:0007669"/>
    <property type="project" value="UniProtKB-EC"/>
</dbReference>
<evidence type="ECO:0000256" key="3">
    <source>
        <dbReference type="ARBA" id="ARBA00022723"/>
    </source>
</evidence>
<gene>
    <name evidence="11" type="ORF">APR42_02535</name>
</gene>
<evidence type="ECO:0000256" key="1">
    <source>
        <dbReference type="ARBA" id="ARBA00001362"/>
    </source>
</evidence>
<dbReference type="EC" id="3.4.13.22" evidence="9 10"/>
<evidence type="ECO:0000256" key="4">
    <source>
        <dbReference type="ARBA" id="ARBA00022801"/>
    </source>
</evidence>
<protein>
    <recommendedName>
        <fullName evidence="9 10">D-alanyl-D-alanine dipeptidase</fullName>
        <shortName evidence="9 10">D-Ala-D-Ala dipeptidase</shortName>
        <ecNumber evidence="9 10">3.4.13.22</ecNumber>
    </recommendedName>
</protein>
<feature type="active site" description="Proton donor/acceptor" evidence="9">
    <location>
        <position position="204"/>
    </location>
</feature>
<evidence type="ECO:0000256" key="6">
    <source>
        <dbReference type="ARBA" id="ARBA00022997"/>
    </source>
</evidence>
<feature type="binding site" evidence="9">
    <location>
        <position position="139"/>
    </location>
    <ligand>
        <name>Zn(2+)</name>
        <dbReference type="ChEBI" id="CHEBI:29105"/>
        <note>catalytic</note>
    </ligand>
</feature>
<keyword evidence="2 9" id="KW-0645">Protease</keyword>
<dbReference type="Pfam" id="PF01427">
    <property type="entry name" value="Peptidase_M15"/>
    <property type="match status" value="1"/>
</dbReference>
<dbReference type="InterPro" id="IPR009045">
    <property type="entry name" value="Zn_M74/Hedgehog-like"/>
</dbReference>
<dbReference type="HAMAP" id="MF_01924">
    <property type="entry name" value="A_A_dipeptidase"/>
    <property type="match status" value="1"/>
</dbReference>
<name>A0A0Q9ZCI9_9FLAO</name>
<comment type="catalytic activity">
    <reaction evidence="1 9 10">
        <text>D-alanyl-D-alanine + H2O = 2 D-alanine</text>
        <dbReference type="Rhea" id="RHEA:20661"/>
        <dbReference type="ChEBI" id="CHEBI:15377"/>
        <dbReference type="ChEBI" id="CHEBI:57416"/>
        <dbReference type="ChEBI" id="CHEBI:57822"/>
        <dbReference type="EC" id="3.4.13.22"/>
    </reaction>
</comment>
<comment type="function">
    <text evidence="9 10">Catalyzes hydrolysis of the D-alanyl-D-alanine dipeptide.</text>
</comment>
<reference evidence="11" key="1">
    <citation type="submission" date="2015-10" db="EMBL/GenBank/DDBJ databases">
        <title>Draft genome sequence of Salegentibacter mishustinae KCTC 12263.</title>
        <authorList>
            <person name="Lin W."/>
            <person name="Zheng Q."/>
        </authorList>
    </citation>
    <scope>NUCLEOTIDE SEQUENCE [LARGE SCALE GENOMIC DNA]</scope>
    <source>
        <strain evidence="11">KCTC 12263</strain>
    </source>
</reference>
<dbReference type="CDD" id="cd14817">
    <property type="entry name" value="D-Ala-D-Ala_dipeptidase_VanX"/>
    <property type="match status" value="1"/>
</dbReference>
<evidence type="ECO:0000256" key="2">
    <source>
        <dbReference type="ARBA" id="ARBA00022670"/>
    </source>
</evidence>
<comment type="caution">
    <text evidence="11">The sequence shown here is derived from an EMBL/GenBank/DDBJ whole genome shotgun (WGS) entry which is preliminary data.</text>
</comment>
<dbReference type="Gene3D" id="3.30.1380.10">
    <property type="match status" value="1"/>
</dbReference>
<comment type="similarity">
    <text evidence="9 10">Belongs to the peptidase M15D family.</text>
</comment>
<evidence type="ECO:0000256" key="10">
    <source>
        <dbReference type="PIRNR" id="PIRNR026671"/>
    </source>
</evidence>
<keyword evidence="6 9" id="KW-0224">Dipeptidase</keyword>
<evidence type="ECO:0000313" key="12">
    <source>
        <dbReference type="Proteomes" id="UP000051643"/>
    </source>
</evidence>
<dbReference type="InterPro" id="IPR000755">
    <property type="entry name" value="A_A_dipeptidase"/>
</dbReference>
<dbReference type="AlphaFoldDB" id="A0A0Q9ZCI9"/>
<keyword evidence="5 9" id="KW-0862">Zinc</keyword>
<dbReference type="SUPFAM" id="SSF55166">
    <property type="entry name" value="Hedgehog/DD-peptidase"/>
    <property type="match status" value="1"/>
</dbReference>
<organism evidence="11 12">
    <name type="scientific">Salegentibacter mishustinae</name>
    <dbReference type="NCBI Taxonomy" id="270918"/>
    <lineage>
        <taxon>Bacteria</taxon>
        <taxon>Pseudomonadati</taxon>
        <taxon>Bacteroidota</taxon>
        <taxon>Flavobacteriia</taxon>
        <taxon>Flavobacteriales</taxon>
        <taxon>Flavobacteriaceae</taxon>
        <taxon>Salegentibacter</taxon>
    </lineage>
</organism>